<dbReference type="InterPro" id="IPR048540">
    <property type="entry name" value="Rrn7_cyclin_N"/>
</dbReference>
<dbReference type="Pfam" id="PF20645">
    <property type="entry name" value="Rrn7_cyclin_C"/>
    <property type="match status" value="1"/>
</dbReference>
<keyword evidence="6" id="KW-0805">Transcription regulation</keyword>
<sequence length="550" mass="64472">MDYVTRGVCGQEGCRERRYYLDNGLWFCRRGHLQEGRQVEEDPDDFGTQGQRHRVRKEKEERSRRTYRGRQAATLFLQTHQLILWKQCYALVHDHGFPEQFEALVRDLWALRLQGFSLRINESAEDEDDESEREVFSSQAADTDDSDDLGFKVGQRYLQWPRLLDSVALCYLAALLMRLPVCVSDFYHLIIRQDIPYIRAVRSVPRDMRDKLPPEFIAILDIVHLPKPEQIHSGCLDLVMYYQRRFGIALPPLNSPLLLYRHIKRLAIPIDVYDTVKTLQKLVDFEFEYPSALESNRRRESLKLPEVRLVVLLVISTKLIFPFDDLNRYAVSYREPATQTMDWSKWAEGQKWFENLSLAQDHKLDKETLIQLNDHDVFQMDPDQLDQYMDWYESSWLDSYRGKNPVADLFSTSRPGPQTQPGGETADPSVALQRVLRSVMVALGPAPVNPSEDADHMRPGSWYRRYRWESQLPETARRFYEIAADLAAISLPTLVRAVSVTEWRISKWLEDQRREAYMEKWGVAEMDDDIGAEMDELDEEMYEMRVEEGL</sequence>
<dbReference type="GO" id="GO:0042790">
    <property type="term" value="P:nucleolar large rRNA transcription by RNA polymerase I"/>
    <property type="evidence" value="ECO:0007669"/>
    <property type="project" value="TreeGrafter"/>
</dbReference>
<dbReference type="PANTHER" id="PTHR31576:SF2">
    <property type="entry name" value="TATA BOX-BINDING PROTEIN-ASSOCIATED FACTOR RNA POLYMERASE I SUBUNIT B"/>
    <property type="match status" value="1"/>
</dbReference>
<dbReference type="InterPro" id="IPR021752">
    <property type="entry name" value="TF_Rrn7_Zf"/>
</dbReference>
<evidence type="ECO:0000256" key="2">
    <source>
        <dbReference type="ARBA" id="ARBA00006899"/>
    </source>
</evidence>
<feature type="domain" description="Rrn7/TAF1B N-terminal cyclin" evidence="12">
    <location>
        <begin position="81"/>
        <end position="205"/>
    </location>
</feature>
<evidence type="ECO:0000256" key="5">
    <source>
        <dbReference type="ARBA" id="ARBA00022833"/>
    </source>
</evidence>
<comment type="caution">
    <text evidence="14">The sequence shown here is derived from an EMBL/GenBank/DDBJ whole genome shotgun (WGS) entry which is preliminary data.</text>
</comment>
<dbReference type="GO" id="GO:0008270">
    <property type="term" value="F:zinc ion binding"/>
    <property type="evidence" value="ECO:0007669"/>
    <property type="project" value="UniProtKB-KW"/>
</dbReference>
<name>A0A9W9NFU6_9EURO</name>
<feature type="region of interest" description="Disordered" evidence="10">
    <location>
        <begin position="408"/>
        <end position="427"/>
    </location>
</feature>
<dbReference type="Proteomes" id="UP001150904">
    <property type="component" value="Unassembled WGS sequence"/>
</dbReference>
<comment type="subcellular location">
    <subcellularLocation>
        <location evidence="1">Nucleus</location>
        <location evidence="1">Nucleolus</location>
    </subcellularLocation>
</comment>
<keyword evidence="9" id="KW-0539">Nucleus</keyword>
<evidence type="ECO:0000259" key="12">
    <source>
        <dbReference type="Pfam" id="PF20644"/>
    </source>
</evidence>
<evidence type="ECO:0000259" key="13">
    <source>
        <dbReference type="Pfam" id="PF20645"/>
    </source>
</evidence>
<evidence type="ECO:0000313" key="15">
    <source>
        <dbReference type="Proteomes" id="UP001150904"/>
    </source>
</evidence>
<gene>
    <name evidence="14" type="ORF">N7498_001279</name>
</gene>
<keyword evidence="15" id="KW-1185">Reference proteome</keyword>
<organism evidence="14 15">
    <name type="scientific">Penicillium cinerascens</name>
    <dbReference type="NCBI Taxonomy" id="70096"/>
    <lineage>
        <taxon>Eukaryota</taxon>
        <taxon>Fungi</taxon>
        <taxon>Dikarya</taxon>
        <taxon>Ascomycota</taxon>
        <taxon>Pezizomycotina</taxon>
        <taxon>Eurotiomycetes</taxon>
        <taxon>Eurotiomycetidae</taxon>
        <taxon>Eurotiales</taxon>
        <taxon>Aspergillaceae</taxon>
        <taxon>Penicillium</taxon>
    </lineage>
</organism>
<keyword evidence="8" id="KW-0804">Transcription</keyword>
<dbReference type="InterPro" id="IPR048538">
    <property type="entry name" value="Rrn7_cyclin_C"/>
</dbReference>
<dbReference type="AlphaFoldDB" id="A0A9W9NFU6"/>
<evidence type="ECO:0000256" key="8">
    <source>
        <dbReference type="ARBA" id="ARBA00023163"/>
    </source>
</evidence>
<comment type="similarity">
    <text evidence="2">Belongs to the RRN7/TAF1B family.</text>
</comment>
<reference evidence="14" key="2">
    <citation type="journal article" date="2023" name="IMA Fungus">
        <title>Comparative genomic study of the Penicillium genus elucidates a diverse pangenome and 15 lateral gene transfer events.</title>
        <authorList>
            <person name="Petersen C."/>
            <person name="Sorensen T."/>
            <person name="Nielsen M.R."/>
            <person name="Sondergaard T.E."/>
            <person name="Sorensen J.L."/>
            <person name="Fitzpatrick D.A."/>
            <person name="Frisvad J.C."/>
            <person name="Nielsen K.L."/>
        </authorList>
    </citation>
    <scope>NUCLEOTIDE SEQUENCE</scope>
    <source>
        <strain evidence="14">IBT 15544</strain>
    </source>
</reference>
<dbReference type="RefSeq" id="XP_058313753.1">
    <property type="nucleotide sequence ID" value="XM_058448342.1"/>
</dbReference>
<evidence type="ECO:0008006" key="16">
    <source>
        <dbReference type="Google" id="ProtNLM"/>
    </source>
</evidence>
<dbReference type="OrthoDB" id="428577at2759"/>
<evidence type="ECO:0000256" key="7">
    <source>
        <dbReference type="ARBA" id="ARBA00023125"/>
    </source>
</evidence>
<protein>
    <recommendedName>
        <fullName evidence="16">RRN7-type domain-containing protein</fullName>
    </recommendedName>
</protein>
<feature type="domain" description="Rrn7/TAF1B C-terminal cyclin" evidence="13">
    <location>
        <begin position="224"/>
        <end position="396"/>
    </location>
</feature>
<dbReference type="GO" id="GO:0001164">
    <property type="term" value="F:RNA polymerase I core promoter sequence-specific DNA binding"/>
    <property type="evidence" value="ECO:0007669"/>
    <property type="project" value="InterPro"/>
</dbReference>
<keyword evidence="4" id="KW-0863">Zinc-finger</keyword>
<evidence type="ECO:0000256" key="1">
    <source>
        <dbReference type="ARBA" id="ARBA00004604"/>
    </source>
</evidence>
<proteinExistence type="inferred from homology"/>
<dbReference type="Pfam" id="PF11781">
    <property type="entry name" value="Zn_ribbon_RRN7"/>
    <property type="match status" value="1"/>
</dbReference>
<feature type="region of interest" description="Disordered" evidence="10">
    <location>
        <begin position="38"/>
        <end position="64"/>
    </location>
</feature>
<accession>A0A9W9NFU6</accession>
<evidence type="ECO:0000313" key="14">
    <source>
        <dbReference type="EMBL" id="KAJ5219180.1"/>
    </source>
</evidence>
<evidence type="ECO:0000259" key="11">
    <source>
        <dbReference type="Pfam" id="PF11781"/>
    </source>
</evidence>
<keyword evidence="3" id="KW-0479">Metal-binding</keyword>
<evidence type="ECO:0000256" key="9">
    <source>
        <dbReference type="ARBA" id="ARBA00023242"/>
    </source>
</evidence>
<feature type="domain" description="RRN7-type" evidence="11">
    <location>
        <begin position="5"/>
        <end position="36"/>
    </location>
</feature>
<keyword evidence="5" id="KW-0862">Zinc</keyword>
<evidence type="ECO:0000256" key="6">
    <source>
        <dbReference type="ARBA" id="ARBA00023015"/>
    </source>
</evidence>
<dbReference type="GeneID" id="83175642"/>
<evidence type="ECO:0000256" key="10">
    <source>
        <dbReference type="SAM" id="MobiDB-lite"/>
    </source>
</evidence>
<feature type="compositionally biased region" description="Acidic residues" evidence="10">
    <location>
        <begin position="123"/>
        <end position="132"/>
    </location>
</feature>
<reference evidence="14" key="1">
    <citation type="submission" date="2022-12" db="EMBL/GenBank/DDBJ databases">
        <authorList>
            <person name="Petersen C."/>
        </authorList>
    </citation>
    <scope>NUCLEOTIDE SEQUENCE</scope>
    <source>
        <strain evidence="14">IBT 15544</strain>
    </source>
</reference>
<evidence type="ECO:0000256" key="4">
    <source>
        <dbReference type="ARBA" id="ARBA00022771"/>
    </source>
</evidence>
<dbReference type="PANTHER" id="PTHR31576">
    <property type="entry name" value="TATA BOX-BINDING PROTEIN-ASSOCIATED FACTOR RNA POLYMERASE I SUBUNIT B"/>
    <property type="match status" value="1"/>
</dbReference>
<dbReference type="Pfam" id="PF20644">
    <property type="entry name" value="Rrn7_cyclin_N"/>
    <property type="match status" value="1"/>
</dbReference>
<dbReference type="EMBL" id="JAPQKR010000004">
    <property type="protein sequence ID" value="KAJ5219180.1"/>
    <property type="molecule type" value="Genomic_DNA"/>
</dbReference>
<dbReference type="InterPro" id="IPR033599">
    <property type="entry name" value="TAF1B/Rrn7"/>
</dbReference>
<dbReference type="GO" id="GO:0070860">
    <property type="term" value="C:RNA polymerase I core factor complex"/>
    <property type="evidence" value="ECO:0007669"/>
    <property type="project" value="InterPro"/>
</dbReference>
<keyword evidence="7" id="KW-0238">DNA-binding</keyword>
<evidence type="ECO:0000256" key="3">
    <source>
        <dbReference type="ARBA" id="ARBA00022723"/>
    </source>
</evidence>
<feature type="compositionally biased region" description="Polar residues" evidence="10">
    <location>
        <begin position="410"/>
        <end position="422"/>
    </location>
</feature>
<feature type="region of interest" description="Disordered" evidence="10">
    <location>
        <begin position="123"/>
        <end position="147"/>
    </location>
</feature>